<keyword evidence="2" id="KW-0489">Methyltransferase</keyword>
<dbReference type="Proteomes" id="UP001575181">
    <property type="component" value="Unassembled WGS sequence"/>
</dbReference>
<dbReference type="Pfam" id="PF13649">
    <property type="entry name" value="Methyltransf_25"/>
    <property type="match status" value="1"/>
</dbReference>
<dbReference type="GO" id="GO:0032259">
    <property type="term" value="P:methylation"/>
    <property type="evidence" value="ECO:0007669"/>
    <property type="project" value="UniProtKB-KW"/>
</dbReference>
<evidence type="ECO:0000313" key="2">
    <source>
        <dbReference type="EMBL" id="MFA9460536.1"/>
    </source>
</evidence>
<dbReference type="Gene3D" id="3.40.50.150">
    <property type="entry name" value="Vaccinia Virus protein VP39"/>
    <property type="match status" value="1"/>
</dbReference>
<sequence length="190" mass="21034">MSAPDWDARYRDRSVAESAPVAVLSENQHLLPQGGMALDLASGLGANAVLLAQQGLKTFAWDSSPVAVEKLQAWSRENLLPITAEVRDVAAWPPEPERFDVIVVGHFLERPLAGALMDALCPDGLLFYQTFTRTRVSDRGPGTDRFRLADNELLHMFDALRILVYREEGRVGDRARGFRDEAQLVAHKPG</sequence>
<gene>
    <name evidence="2" type="ORF">ACERLL_06805</name>
</gene>
<dbReference type="RefSeq" id="WP_373655320.1">
    <property type="nucleotide sequence ID" value="NZ_JBGUAW010000004.1"/>
</dbReference>
<dbReference type="GO" id="GO:0102208">
    <property type="term" value="F:2-polyprenyl-6-hydroxyphenol methylase activity"/>
    <property type="evidence" value="ECO:0007669"/>
    <property type="project" value="UniProtKB-EC"/>
</dbReference>
<dbReference type="EMBL" id="JBGUAW010000004">
    <property type="protein sequence ID" value="MFA9460536.1"/>
    <property type="molecule type" value="Genomic_DNA"/>
</dbReference>
<organism evidence="2 3">
    <name type="scientific">Thiohalorhabdus methylotrophus</name>
    <dbReference type="NCBI Taxonomy" id="3242694"/>
    <lineage>
        <taxon>Bacteria</taxon>
        <taxon>Pseudomonadati</taxon>
        <taxon>Pseudomonadota</taxon>
        <taxon>Gammaproteobacteria</taxon>
        <taxon>Thiohalorhabdales</taxon>
        <taxon>Thiohalorhabdaceae</taxon>
        <taxon>Thiohalorhabdus</taxon>
    </lineage>
</organism>
<dbReference type="InterPro" id="IPR029063">
    <property type="entry name" value="SAM-dependent_MTases_sf"/>
</dbReference>
<dbReference type="CDD" id="cd02440">
    <property type="entry name" value="AdoMet_MTases"/>
    <property type="match status" value="1"/>
</dbReference>
<accession>A0ABV4TWL1</accession>
<dbReference type="GO" id="GO:0061542">
    <property type="term" value="F:3-demethylubiquinol 3-O-methyltransferase activity"/>
    <property type="evidence" value="ECO:0007669"/>
    <property type="project" value="UniProtKB-EC"/>
</dbReference>
<reference evidence="2 3" key="1">
    <citation type="submission" date="2024-08" db="EMBL/GenBank/DDBJ databases">
        <title>Whole-genome sequencing of halo(alkali)philic microorganisms from hypersaline lakes.</title>
        <authorList>
            <person name="Sorokin D.Y."/>
            <person name="Merkel A.Y."/>
            <person name="Messina E."/>
            <person name="Yakimov M."/>
        </authorList>
    </citation>
    <scope>NUCLEOTIDE SEQUENCE [LARGE SCALE GENOMIC DNA]</scope>
    <source>
        <strain evidence="2 3">Cl-TMA</strain>
    </source>
</reference>
<feature type="domain" description="Methyltransferase" evidence="1">
    <location>
        <begin position="38"/>
        <end position="109"/>
    </location>
</feature>
<dbReference type="EC" id="2.1.1.222" evidence="2"/>
<dbReference type="SUPFAM" id="SSF53335">
    <property type="entry name" value="S-adenosyl-L-methionine-dependent methyltransferases"/>
    <property type="match status" value="1"/>
</dbReference>
<dbReference type="InterPro" id="IPR041698">
    <property type="entry name" value="Methyltransf_25"/>
</dbReference>
<keyword evidence="3" id="KW-1185">Reference proteome</keyword>
<proteinExistence type="predicted"/>
<evidence type="ECO:0000259" key="1">
    <source>
        <dbReference type="Pfam" id="PF13649"/>
    </source>
</evidence>
<name>A0ABV4TWL1_9GAMM</name>
<comment type="caution">
    <text evidence="2">The sequence shown here is derived from an EMBL/GenBank/DDBJ whole genome shotgun (WGS) entry which is preliminary data.</text>
</comment>
<evidence type="ECO:0000313" key="3">
    <source>
        <dbReference type="Proteomes" id="UP001575181"/>
    </source>
</evidence>
<dbReference type="EC" id="2.1.1.64" evidence="2"/>
<protein>
    <submittedName>
        <fullName evidence="2">Class I SAM-dependent methyltransferase</fullName>
        <ecNumber evidence="2">2.1.1.222</ecNumber>
        <ecNumber evidence="2">2.1.1.64</ecNumber>
    </submittedName>
</protein>
<keyword evidence="2" id="KW-0808">Transferase</keyword>